<keyword evidence="3" id="KW-1185">Reference proteome</keyword>
<dbReference type="OrthoDB" id="5460341at2"/>
<protein>
    <submittedName>
        <fullName evidence="2">Uncharacterized protein</fullName>
    </submittedName>
</protein>
<dbReference type="STRING" id="596151.DesfrDRAFT_3278"/>
<keyword evidence="1" id="KW-1133">Transmembrane helix</keyword>
<accession>E1K078</accession>
<name>E1K078_SOLFR</name>
<comment type="caution">
    <text evidence="2">The sequence shown here is derived from an EMBL/GenBank/DDBJ whole genome shotgun (WGS) entry which is preliminary data.</text>
</comment>
<dbReference type="eggNOG" id="ENOG50305FT">
    <property type="taxonomic scope" value="Bacteria"/>
</dbReference>
<evidence type="ECO:0000313" key="3">
    <source>
        <dbReference type="Proteomes" id="UP000006250"/>
    </source>
</evidence>
<gene>
    <name evidence="2" type="ORF">DesfrDRAFT_3278</name>
</gene>
<feature type="transmembrane region" description="Helical" evidence="1">
    <location>
        <begin position="6"/>
        <end position="23"/>
    </location>
</feature>
<evidence type="ECO:0000313" key="2">
    <source>
        <dbReference type="EMBL" id="EFL49996.1"/>
    </source>
</evidence>
<dbReference type="RefSeq" id="WP_005995696.1">
    <property type="nucleotide sequence ID" value="NZ_AECZ01000028.1"/>
</dbReference>
<keyword evidence="1" id="KW-0812">Transmembrane</keyword>
<reference evidence="2 3" key="1">
    <citation type="submission" date="2010-08" db="EMBL/GenBank/DDBJ databases">
        <title>The draft genome of Desulfovibrio fructosovorans JJ.</title>
        <authorList>
            <consortium name="US DOE Joint Genome Institute (JGI-PGF)"/>
            <person name="Lucas S."/>
            <person name="Copeland A."/>
            <person name="Lapidus A."/>
            <person name="Cheng J.-F."/>
            <person name="Bruce D."/>
            <person name="Goodwin L."/>
            <person name="Pitluck S."/>
            <person name="Land M.L."/>
            <person name="Hauser L."/>
            <person name="Chang Y.-J."/>
            <person name="Jeffries C."/>
            <person name="Wall J.D."/>
            <person name="Stahl D.A."/>
            <person name="Arkin A.P."/>
            <person name="Dehal P."/>
            <person name="Stolyar S.M."/>
            <person name="Hazen T.C."/>
            <person name="Woyke T.J."/>
        </authorList>
    </citation>
    <scope>NUCLEOTIDE SEQUENCE [LARGE SCALE GENOMIC DNA]</scope>
    <source>
        <strain evidence="2 3">JJ</strain>
    </source>
</reference>
<evidence type="ECO:0000256" key="1">
    <source>
        <dbReference type="SAM" id="Phobius"/>
    </source>
</evidence>
<sequence>MWETILAFVLLFLILSVCLWFFIRQSVRKRHDVIAPGKFDFDAFKAREINRRGIHDRTRFGNKH</sequence>
<dbReference type="Proteomes" id="UP000006250">
    <property type="component" value="Unassembled WGS sequence"/>
</dbReference>
<keyword evidence="1" id="KW-0472">Membrane</keyword>
<organism evidence="2 3">
    <name type="scientific">Solidesulfovibrio fructosivorans JJ]</name>
    <dbReference type="NCBI Taxonomy" id="596151"/>
    <lineage>
        <taxon>Bacteria</taxon>
        <taxon>Pseudomonadati</taxon>
        <taxon>Thermodesulfobacteriota</taxon>
        <taxon>Desulfovibrionia</taxon>
        <taxon>Desulfovibrionales</taxon>
        <taxon>Desulfovibrionaceae</taxon>
        <taxon>Solidesulfovibrio</taxon>
    </lineage>
</organism>
<dbReference type="AlphaFoldDB" id="E1K078"/>
<proteinExistence type="predicted"/>
<dbReference type="EMBL" id="AECZ01000028">
    <property type="protein sequence ID" value="EFL49996.1"/>
    <property type="molecule type" value="Genomic_DNA"/>
</dbReference>